<gene>
    <name evidence="6" type="ORF">HDF16_001433</name>
</gene>
<dbReference type="InterPro" id="IPR027039">
    <property type="entry name" value="Crtac1"/>
</dbReference>
<dbReference type="Gene3D" id="2.130.10.130">
    <property type="entry name" value="Integrin alpha, N-terminal"/>
    <property type="match status" value="1"/>
</dbReference>
<dbReference type="InterPro" id="IPR011990">
    <property type="entry name" value="TPR-like_helical_dom_sf"/>
</dbReference>
<evidence type="ECO:0000259" key="5">
    <source>
        <dbReference type="Pfam" id="PF07593"/>
    </source>
</evidence>
<reference evidence="6 7" key="1">
    <citation type="submission" date="2020-08" db="EMBL/GenBank/DDBJ databases">
        <title>Genomic Encyclopedia of Type Strains, Phase IV (KMG-V): Genome sequencing to study the core and pangenomes of soil and plant-associated prokaryotes.</title>
        <authorList>
            <person name="Whitman W."/>
        </authorList>
    </citation>
    <scope>NUCLEOTIDE SEQUENCE [LARGE SCALE GENOMIC DNA]</scope>
    <source>
        <strain evidence="6 7">M8UP14</strain>
    </source>
</reference>
<evidence type="ECO:0000256" key="1">
    <source>
        <dbReference type="ARBA" id="ARBA00022729"/>
    </source>
</evidence>
<protein>
    <submittedName>
        <fullName evidence="6">Tetratricopeptide (TPR) repeat protein</fullName>
    </submittedName>
</protein>
<dbReference type="Pfam" id="PF00515">
    <property type="entry name" value="TPR_1"/>
    <property type="match status" value="1"/>
</dbReference>
<evidence type="ECO:0000256" key="2">
    <source>
        <dbReference type="PROSITE-ProRule" id="PRU00339"/>
    </source>
</evidence>
<keyword evidence="1" id="KW-0732">Signal</keyword>
<proteinExistence type="predicted"/>
<feature type="transmembrane region" description="Helical" evidence="4">
    <location>
        <begin position="29"/>
        <end position="50"/>
    </location>
</feature>
<dbReference type="PANTHER" id="PTHR16026:SF0">
    <property type="entry name" value="CARTILAGE ACIDIC PROTEIN 1"/>
    <property type="match status" value="1"/>
</dbReference>
<dbReference type="SUPFAM" id="SSF69318">
    <property type="entry name" value="Integrin alpha N-terminal domain"/>
    <property type="match status" value="1"/>
</dbReference>
<dbReference type="PROSITE" id="PS50005">
    <property type="entry name" value="TPR"/>
    <property type="match status" value="2"/>
</dbReference>
<evidence type="ECO:0000313" key="6">
    <source>
        <dbReference type="EMBL" id="MBB5056748.1"/>
    </source>
</evidence>
<sequence>MLQTIDDATQPAPVVAGILRTALSRGARLLLFAGVIVSSMSSAIAAQAIAATVHHPAKEEAREKAIRENNAGVAMLTQQLPDRALIRFRAARTLAPEDPAPLLNEGITLLYQQKDAEAEELLLKVQKSVPTDARAAYCLGLLYFRMARPDAALEAFQRALELDPRDADGWYFLGSTAAILKKDDVAQRAFERAIELNPAHASAEFGLARMLQHRGSADKARLHFTRFQQLSKDGRGRTVNSIYGEQGRNAMAQELRSSLPSVEPLGNVAFTVLPLDAGDTDLRPDSPDPALQHGAGLCVLDLFGDHRKTILSMGNGNQPLHAWQIHDGHLVEKTLKDTGLDASGAGKAIACAVGDFNDDGTPDLAIAFTNRIVLLLNQGPGRFKDVTQGSGVTGLNQPSGLSFVDFDHDGDLDLLLTGSGQEGNNILWRNNGDGTFTQWTKETGLSGSSSTSAAILSDINSDRAVDLITTGMAPSPELYFNQREGAFRAQPLYRDALGPTRGIVTADFEKTGRMDIAVTHVGAPGLSVWSNTGSEDPSKALFERIPVPLKGATGAFGLAAFDVDNDGFVDLAVLVDVSGTRQLRVLRNCGPRCFEDDSEHLGLKGIDLSEAESVIAVDTEQRGVADLIIGRVGRTPLVLHNSGDSRHHALRLALQGLADNRSAIGTQVELIANGQPQHFEITGSAGLASQGDLELLAGLGTAETADVVRLLWPTGVPQDEIDKPSAKPSVITELDRRGSSCPTLFTWNGERYEFISDVIGAGVVGHWISPTEKNIADPDEWVRVRGDQLKAHDGLLSLRFGEPMEEVNYIDQVKLVAIDHPAGTEAYPEEAFLDEPPFASGKLVVASSHAHVPEGAWDDHGNDVRQLLSDEDHRYVRDFDVLRYAGFTNEHQLTLDLGDWKQAQPLRLFLTGYIEYFTANSMYAAWQAGLTPQSPSLEAQLPDGSWKTIIKDLGFPAGLQRTIVADLTGRLPVGTRRVRLRTNLQIYWDKILVDNAEDPRKARTTELPLHGGNLAFRGYPKQIERDNPGDLTYDYNQISATGPFFWQRGNYTRYGDVTPLLEAADNRYVVFGSGEEIEVQFDNSSLPPLSPGWRRDYLFYVNGYVKDMDFYEASPYTVSQMPFHGMSAYPYGNQQSYPLTRENLRYELEWNDRSRSGEQAQPHHFDYKPTQERLGL</sequence>
<dbReference type="RefSeq" id="WP_246408826.1">
    <property type="nucleotide sequence ID" value="NZ_JACHIP010000002.1"/>
</dbReference>
<dbReference type="Gene3D" id="1.25.40.10">
    <property type="entry name" value="Tetratricopeptide repeat domain"/>
    <property type="match status" value="1"/>
</dbReference>
<name>A0A7W8E2C4_9BACT</name>
<feature type="repeat" description="TPR" evidence="2">
    <location>
        <begin position="167"/>
        <end position="200"/>
    </location>
</feature>
<feature type="region of interest" description="Disordered" evidence="3">
    <location>
        <begin position="1153"/>
        <end position="1176"/>
    </location>
</feature>
<dbReference type="AlphaFoldDB" id="A0A7W8E2C4"/>
<dbReference type="InterPro" id="IPR011519">
    <property type="entry name" value="UnbV_ASPIC"/>
</dbReference>
<dbReference type="InterPro" id="IPR013517">
    <property type="entry name" value="FG-GAP"/>
</dbReference>
<dbReference type="InterPro" id="IPR019734">
    <property type="entry name" value="TPR_rpt"/>
</dbReference>
<feature type="repeat" description="TPR" evidence="2">
    <location>
        <begin position="133"/>
        <end position="166"/>
    </location>
</feature>
<comment type="caution">
    <text evidence="6">The sequence shown here is derived from an EMBL/GenBank/DDBJ whole genome shotgun (WGS) entry which is preliminary data.</text>
</comment>
<accession>A0A7W8E2C4</accession>
<keyword evidence="4" id="KW-0812">Transmembrane</keyword>
<dbReference type="PROSITE" id="PS50293">
    <property type="entry name" value="TPR_REGION"/>
    <property type="match status" value="1"/>
</dbReference>
<evidence type="ECO:0000256" key="3">
    <source>
        <dbReference type="SAM" id="MobiDB-lite"/>
    </source>
</evidence>
<dbReference type="InterPro" id="IPR028994">
    <property type="entry name" value="Integrin_alpha_N"/>
</dbReference>
<dbReference type="SUPFAM" id="SSF48452">
    <property type="entry name" value="TPR-like"/>
    <property type="match status" value="1"/>
</dbReference>
<dbReference type="Pfam" id="PF07593">
    <property type="entry name" value="UnbV_ASPIC"/>
    <property type="match status" value="1"/>
</dbReference>
<dbReference type="Pfam" id="PF13432">
    <property type="entry name" value="TPR_16"/>
    <property type="match status" value="1"/>
</dbReference>
<keyword evidence="7" id="KW-1185">Reference proteome</keyword>
<evidence type="ECO:0000313" key="7">
    <source>
        <dbReference type="Proteomes" id="UP000540989"/>
    </source>
</evidence>
<dbReference type="PANTHER" id="PTHR16026">
    <property type="entry name" value="CARTILAGE ACIDIC PROTEIN 1"/>
    <property type="match status" value="1"/>
</dbReference>
<dbReference type="EMBL" id="JACHIP010000002">
    <property type="protein sequence ID" value="MBB5056748.1"/>
    <property type="molecule type" value="Genomic_DNA"/>
</dbReference>
<dbReference type="Proteomes" id="UP000540989">
    <property type="component" value="Unassembled WGS sequence"/>
</dbReference>
<dbReference type="Pfam" id="PF13517">
    <property type="entry name" value="FG-GAP_3"/>
    <property type="match status" value="1"/>
</dbReference>
<feature type="domain" description="ASPIC/UnbV" evidence="5">
    <location>
        <begin position="663"/>
        <end position="718"/>
    </location>
</feature>
<dbReference type="SMART" id="SM00028">
    <property type="entry name" value="TPR"/>
    <property type="match status" value="4"/>
</dbReference>
<keyword evidence="2" id="KW-0802">TPR repeat</keyword>
<evidence type="ECO:0000256" key="4">
    <source>
        <dbReference type="SAM" id="Phobius"/>
    </source>
</evidence>
<organism evidence="6 7">
    <name type="scientific">Granulicella aggregans</name>
    <dbReference type="NCBI Taxonomy" id="474949"/>
    <lineage>
        <taxon>Bacteria</taxon>
        <taxon>Pseudomonadati</taxon>
        <taxon>Acidobacteriota</taxon>
        <taxon>Terriglobia</taxon>
        <taxon>Terriglobales</taxon>
        <taxon>Acidobacteriaceae</taxon>
        <taxon>Granulicella</taxon>
    </lineage>
</organism>
<keyword evidence="4" id="KW-1133">Transmembrane helix</keyword>
<keyword evidence="4" id="KW-0472">Membrane</keyword>